<keyword evidence="4 10" id="KW-0498">Mitosis</keyword>
<evidence type="ECO:0000256" key="5">
    <source>
        <dbReference type="ARBA" id="ARBA00022838"/>
    </source>
</evidence>
<dbReference type="GO" id="GO:0051301">
    <property type="term" value="P:cell division"/>
    <property type="evidence" value="ECO:0007669"/>
    <property type="project" value="UniProtKB-UniRule"/>
</dbReference>
<feature type="compositionally biased region" description="Polar residues" evidence="12">
    <location>
        <begin position="55"/>
        <end position="88"/>
    </location>
</feature>
<dbReference type="PANTHER" id="PTHR10643">
    <property type="entry name" value="KINETOCHORE PROTEIN NDC80"/>
    <property type="match status" value="1"/>
</dbReference>
<dbReference type="GO" id="GO:0005634">
    <property type="term" value="C:nucleus"/>
    <property type="evidence" value="ECO:0007669"/>
    <property type="project" value="UniProtKB-SubCell"/>
</dbReference>
<name>A0AAD7BW17_9AGAR</name>
<evidence type="ECO:0000256" key="8">
    <source>
        <dbReference type="ARBA" id="ARBA00023306"/>
    </source>
</evidence>
<evidence type="ECO:0000256" key="3">
    <source>
        <dbReference type="ARBA" id="ARBA00022618"/>
    </source>
</evidence>
<keyword evidence="2 10" id="KW-0158">Chromosome</keyword>
<evidence type="ECO:0000259" key="13">
    <source>
        <dbReference type="Pfam" id="PF03801"/>
    </source>
</evidence>
<evidence type="ECO:0000256" key="9">
    <source>
        <dbReference type="ARBA" id="ARBA00023328"/>
    </source>
</evidence>
<dbReference type="Pfam" id="PF03801">
    <property type="entry name" value="Ndc80_HEC"/>
    <property type="match status" value="1"/>
</dbReference>
<evidence type="ECO:0000256" key="2">
    <source>
        <dbReference type="ARBA" id="ARBA00022454"/>
    </source>
</evidence>
<accession>A0AAD7BW17</accession>
<feature type="coiled-coil region" evidence="11">
    <location>
        <begin position="276"/>
        <end position="338"/>
    </location>
</feature>
<comment type="subcellular location">
    <subcellularLocation>
        <location evidence="10">Chromosome</location>
        <location evidence="10">Centromere</location>
        <location evidence="10">Kinetochore</location>
    </subcellularLocation>
    <subcellularLocation>
        <location evidence="10">Nucleus</location>
    </subcellularLocation>
</comment>
<keyword evidence="5 10" id="KW-0995">Kinetochore</keyword>
<dbReference type="GO" id="GO:0051315">
    <property type="term" value="P:attachment of mitotic spindle microtubules to kinetochore"/>
    <property type="evidence" value="ECO:0007669"/>
    <property type="project" value="UniProtKB-UniRule"/>
</dbReference>
<sequence length="639" mass="71637">MLDGRRSTLQPTPDAHGSLRSGIPVPASVKKPNSNPRMSLAGPALRAQMPPPSSNPRQSMMRSNQNPLLQSTTKQNYGRTPLNSSTRRGSMWNGGGTMAAPSGSQTTKDPRPLRDRPFQTTMKQEICAYLQSAGYDIQLSTLNNIQGKEYRSIFNFLVLSLDPGHPLNASARIEDEFVPALKALCYPFTAAIDNKWLAAPASMHSWPALLGVLHWLVESCKGRDFYLASEDATLQIPSNIPEEFEDPYDHQALAFDYYSQAYILWLDMVDDFIEPNQELEDRYTRKNERAQMDLEEKTNQSEQFTSELRRLKSSAPPITKLRDENRMLKADMDKFQKILSQYDLRNKKVTDQIASVKAELATGGVQLEQLKVEQAKLAEIVKTQNLTPEEVIKMNTDHETLSQNLKDLKQKIAEVHRNVMALEVNVTNRGAAAEEAIDVYTGLLNTLELFPPLAPPLQDVDLTLDLNTAASNPQNLLTGADIRRIIKPTLSAIAESKRSERASVESERIKFDNELDQLTLECENVDEETGEVEKKVVGLNEQADDLRELAQQEAAFANDEAARLDRELGQARTAAMASGRGVQSRLQALQFAYREQVEKVSRIKEETVRAIIKNTHDIAMFKAEVSQHLTDLRAFTEGE</sequence>
<evidence type="ECO:0000256" key="6">
    <source>
        <dbReference type="ARBA" id="ARBA00023054"/>
    </source>
</evidence>
<dbReference type="Gene3D" id="1.10.418.30">
    <property type="entry name" value="Ncd80 complex, Ncd80 subunit"/>
    <property type="match status" value="1"/>
</dbReference>
<dbReference type="InterPro" id="IPR038273">
    <property type="entry name" value="Ndc80_sf"/>
</dbReference>
<dbReference type="PANTHER" id="PTHR10643:SF2">
    <property type="entry name" value="KINETOCHORE PROTEIN NDC80 HOMOLOG"/>
    <property type="match status" value="1"/>
</dbReference>
<dbReference type="Gene3D" id="6.10.250.1950">
    <property type="match status" value="1"/>
</dbReference>
<dbReference type="GO" id="GO:0031262">
    <property type="term" value="C:Ndc80 complex"/>
    <property type="evidence" value="ECO:0007669"/>
    <property type="project" value="UniProtKB-UniRule"/>
</dbReference>
<proteinExistence type="inferred from homology"/>
<feature type="coiled-coil region" evidence="11">
    <location>
        <begin position="391"/>
        <end position="425"/>
    </location>
</feature>
<feature type="domain" description="Kinetochore protein Ndc80 CH" evidence="13">
    <location>
        <begin position="98"/>
        <end position="219"/>
    </location>
</feature>
<reference evidence="14" key="1">
    <citation type="submission" date="2023-03" db="EMBL/GenBank/DDBJ databases">
        <title>Massive genome expansion in bonnet fungi (Mycena s.s.) driven by repeated elements and novel gene families across ecological guilds.</title>
        <authorList>
            <consortium name="Lawrence Berkeley National Laboratory"/>
            <person name="Harder C.B."/>
            <person name="Miyauchi S."/>
            <person name="Viragh M."/>
            <person name="Kuo A."/>
            <person name="Thoen E."/>
            <person name="Andreopoulos B."/>
            <person name="Lu D."/>
            <person name="Skrede I."/>
            <person name="Drula E."/>
            <person name="Henrissat B."/>
            <person name="Morin E."/>
            <person name="Kohler A."/>
            <person name="Barry K."/>
            <person name="LaButti K."/>
            <person name="Morin E."/>
            <person name="Salamov A."/>
            <person name="Lipzen A."/>
            <person name="Mereny Z."/>
            <person name="Hegedus B."/>
            <person name="Baldrian P."/>
            <person name="Stursova M."/>
            <person name="Weitz H."/>
            <person name="Taylor A."/>
            <person name="Grigoriev I.V."/>
            <person name="Nagy L.G."/>
            <person name="Martin F."/>
            <person name="Kauserud H."/>
        </authorList>
    </citation>
    <scope>NUCLEOTIDE SEQUENCE</scope>
    <source>
        <strain evidence="14">9284</strain>
    </source>
</reference>
<organism evidence="14 15">
    <name type="scientific">Roridomyces roridus</name>
    <dbReference type="NCBI Taxonomy" id="1738132"/>
    <lineage>
        <taxon>Eukaryota</taxon>
        <taxon>Fungi</taxon>
        <taxon>Dikarya</taxon>
        <taxon>Basidiomycota</taxon>
        <taxon>Agaricomycotina</taxon>
        <taxon>Agaricomycetes</taxon>
        <taxon>Agaricomycetidae</taxon>
        <taxon>Agaricales</taxon>
        <taxon>Marasmiineae</taxon>
        <taxon>Mycenaceae</taxon>
        <taxon>Roridomyces</taxon>
    </lineage>
</organism>
<evidence type="ECO:0000256" key="10">
    <source>
        <dbReference type="RuleBase" id="RU368072"/>
    </source>
</evidence>
<evidence type="ECO:0000313" key="14">
    <source>
        <dbReference type="EMBL" id="KAJ7632411.1"/>
    </source>
</evidence>
<comment type="similarity">
    <text evidence="1 10">Belongs to the NDC80/HEC1 family.</text>
</comment>
<evidence type="ECO:0000313" key="15">
    <source>
        <dbReference type="Proteomes" id="UP001221142"/>
    </source>
</evidence>
<dbReference type="Proteomes" id="UP001221142">
    <property type="component" value="Unassembled WGS sequence"/>
</dbReference>
<gene>
    <name evidence="14" type="ORF">FB45DRAFT_502425</name>
</gene>
<feature type="region of interest" description="Disordered" evidence="12">
    <location>
        <begin position="1"/>
        <end position="114"/>
    </location>
</feature>
<dbReference type="EMBL" id="JARKIF010000008">
    <property type="protein sequence ID" value="KAJ7632411.1"/>
    <property type="molecule type" value="Genomic_DNA"/>
</dbReference>
<keyword evidence="9 10" id="KW-0137">Centromere</keyword>
<comment type="caution">
    <text evidence="14">The sequence shown here is derived from an EMBL/GenBank/DDBJ whole genome shotgun (WGS) entry which is preliminary data.</text>
</comment>
<comment type="function">
    <text evidence="10">Acts as a component of the essential kinetochore-associated NDC80 complex, which is required for chromosome segregation and spindle checkpoint activity.</text>
</comment>
<keyword evidence="15" id="KW-1185">Reference proteome</keyword>
<evidence type="ECO:0000256" key="11">
    <source>
        <dbReference type="SAM" id="Coils"/>
    </source>
</evidence>
<comment type="subunit">
    <text evidence="10">Component of the NDC80 complex.</text>
</comment>
<dbReference type="InterPro" id="IPR055260">
    <property type="entry name" value="Ndc80_CH"/>
</dbReference>
<evidence type="ECO:0000256" key="4">
    <source>
        <dbReference type="ARBA" id="ARBA00022776"/>
    </source>
</evidence>
<keyword evidence="7 10" id="KW-0539">Nucleus</keyword>
<protein>
    <recommendedName>
        <fullName evidence="10">Kinetochore protein NDC80</fullName>
    </recommendedName>
</protein>
<dbReference type="AlphaFoldDB" id="A0AAD7BW17"/>
<evidence type="ECO:0000256" key="7">
    <source>
        <dbReference type="ARBA" id="ARBA00023242"/>
    </source>
</evidence>
<evidence type="ECO:0000256" key="12">
    <source>
        <dbReference type="SAM" id="MobiDB-lite"/>
    </source>
</evidence>
<dbReference type="InterPro" id="IPR005550">
    <property type="entry name" value="Kinetochore_Ndc80"/>
</dbReference>
<keyword evidence="3 10" id="KW-0132">Cell division</keyword>
<keyword evidence="6 11" id="KW-0175">Coiled coil</keyword>
<evidence type="ECO:0000256" key="1">
    <source>
        <dbReference type="ARBA" id="ARBA00007050"/>
    </source>
</evidence>
<keyword evidence="8 10" id="KW-0131">Cell cycle</keyword>
<feature type="coiled-coil region" evidence="11">
    <location>
        <begin position="501"/>
        <end position="574"/>
    </location>
</feature>